<comment type="caution">
    <text evidence="1">The sequence shown here is derived from an EMBL/GenBank/DDBJ whole genome shotgun (WGS) entry which is preliminary data.</text>
</comment>
<evidence type="ECO:0000313" key="1">
    <source>
        <dbReference type="EMBL" id="KAL3582782.1"/>
    </source>
</evidence>
<sequence length="850" mass="94044">METAEPPGNIYSFETVQVNKTKSKTQVIPFSSSQSNSPRNIETFYPFPAPKPTASPNSTSMGSSVPARLPPSSSNRNVIKAVAATAASTFVVAILLFFLIQRFILAPRRRKEGDDADSGGGQTVAPLPLRNGLDVPSWRKHQVEDKKNSSRKQELRRKSEPAQEIPLIRGKFSISETKVVPETTVPTVSYQSINAIEKPKTSQPSNLPLARSPTPPPQSSMAIPNKQVPEPPPPPTNPAKQKHQPPKAAGLAASSNLPPFNKGESGESSTGQGSTSAGTRNGQVKVKPLHRDKVIKNTGHSMAWDKIDGGSFRVDDDLMEALFGFVATNRKSPKRDNSSNSKNLSSIPPAQIFILDARKSQNMATVLKSLSISRNELLDALTNGHGLNADTLDKLMRIAPTKEEESQILEFSGNPTRLADAESFLFYLLKAVPSAFGRLSAMLFRSNYDAEILHFKESLQIVDSGCTELRNRGLFIKLLEAILKAGNSQAFNPTSLRKLSDVKSTDGKTTLLHFVVKEVVRSEGKRYVLNRNRSLSRNISQRSNSSSVISEISTSKEKREKEYMMLGLPAVGGLSTEFSNVKKAALIDYVAFASTCSVLEARAREVRAFVSQCAPANGEGGFVKEMKGFLEAAEEELKSLTKEQTRVMELVKKTTEYYHAGASKDQEAHEIQLFATIKDFLYMVDQACVMLARNLQRKTPSSSIEPSPKSSRMPHTTAQFFSVTDKNSMLQLSEKQSTLLGIFTSLNRILDTGNTGVSPLSPSFLVALDWRQFSFLDLTDHRNAKLRNRIHKLDSPEFQQIGSRSLHQMCFKLKCFYNFDVQHKKMHFTYQMPCCVDNDRSIHHVPCDPF</sequence>
<proteinExistence type="predicted"/>
<gene>
    <name evidence="1" type="ORF">D5086_017114</name>
</gene>
<reference evidence="1 2" key="1">
    <citation type="journal article" date="2024" name="Plant Biotechnol. J.">
        <title>Genome and CRISPR/Cas9 system of a widespread forest tree (Populus alba) in the world.</title>
        <authorList>
            <person name="Liu Y.J."/>
            <person name="Jiang P.F."/>
            <person name="Han X.M."/>
            <person name="Li X.Y."/>
            <person name="Wang H.M."/>
            <person name="Wang Y.J."/>
            <person name="Wang X.X."/>
            <person name="Zeng Q.Y."/>
        </authorList>
    </citation>
    <scope>NUCLEOTIDE SEQUENCE [LARGE SCALE GENOMIC DNA]</scope>
    <source>
        <strain evidence="2">cv. PAL-ZL1</strain>
    </source>
</reference>
<accession>A0ACC4BWE3</accession>
<protein>
    <submittedName>
        <fullName evidence="1">Uncharacterized protein</fullName>
    </submittedName>
</protein>
<keyword evidence="2" id="KW-1185">Reference proteome</keyword>
<organism evidence="1 2">
    <name type="scientific">Populus alba</name>
    <name type="common">White poplar</name>
    <dbReference type="NCBI Taxonomy" id="43335"/>
    <lineage>
        <taxon>Eukaryota</taxon>
        <taxon>Viridiplantae</taxon>
        <taxon>Streptophyta</taxon>
        <taxon>Embryophyta</taxon>
        <taxon>Tracheophyta</taxon>
        <taxon>Spermatophyta</taxon>
        <taxon>Magnoliopsida</taxon>
        <taxon>eudicotyledons</taxon>
        <taxon>Gunneridae</taxon>
        <taxon>Pentapetalae</taxon>
        <taxon>rosids</taxon>
        <taxon>fabids</taxon>
        <taxon>Malpighiales</taxon>
        <taxon>Salicaceae</taxon>
        <taxon>Saliceae</taxon>
        <taxon>Populus</taxon>
    </lineage>
</organism>
<name>A0ACC4BWE3_POPAL</name>
<dbReference type="EMBL" id="RCHU02000008">
    <property type="protein sequence ID" value="KAL3582782.1"/>
    <property type="molecule type" value="Genomic_DNA"/>
</dbReference>
<dbReference type="Proteomes" id="UP000309997">
    <property type="component" value="Unassembled WGS sequence"/>
</dbReference>
<evidence type="ECO:0000313" key="2">
    <source>
        <dbReference type="Proteomes" id="UP000309997"/>
    </source>
</evidence>